<evidence type="ECO:0000256" key="7">
    <source>
        <dbReference type="ARBA" id="ARBA00023163"/>
    </source>
</evidence>
<feature type="compositionally biased region" description="Low complexity" evidence="10">
    <location>
        <begin position="147"/>
        <end position="167"/>
    </location>
</feature>
<keyword evidence="3" id="KW-0597">Phosphoprotein</keyword>
<keyword evidence="5" id="KW-0805">Transcription regulation</keyword>
<accession>A0A7R8UFS2</accession>
<feature type="region of interest" description="Disordered" evidence="10">
    <location>
        <begin position="140"/>
        <end position="242"/>
    </location>
</feature>
<feature type="domain" description="RRM" evidence="11">
    <location>
        <begin position="430"/>
        <end position="502"/>
    </location>
</feature>
<feature type="compositionally biased region" description="Polar residues" evidence="10">
    <location>
        <begin position="3215"/>
        <end position="3224"/>
    </location>
</feature>
<feature type="compositionally biased region" description="Low complexity" evidence="10">
    <location>
        <begin position="1202"/>
        <end position="1215"/>
    </location>
</feature>
<dbReference type="CDD" id="cd12350">
    <property type="entry name" value="RRM3_SHARP"/>
    <property type="match status" value="1"/>
</dbReference>
<feature type="compositionally biased region" description="Low complexity" evidence="10">
    <location>
        <begin position="3809"/>
        <end position="3821"/>
    </location>
</feature>
<feature type="compositionally biased region" description="Low complexity" evidence="10">
    <location>
        <begin position="3993"/>
        <end position="4010"/>
    </location>
</feature>
<feature type="compositionally biased region" description="Polar residues" evidence="10">
    <location>
        <begin position="667"/>
        <end position="692"/>
    </location>
</feature>
<feature type="region of interest" description="Disordered" evidence="10">
    <location>
        <begin position="737"/>
        <end position="809"/>
    </location>
</feature>
<feature type="region of interest" description="Disordered" evidence="10">
    <location>
        <begin position="3887"/>
        <end position="4390"/>
    </location>
</feature>
<feature type="region of interest" description="Disordered" evidence="10">
    <location>
        <begin position="3537"/>
        <end position="3576"/>
    </location>
</feature>
<dbReference type="PROSITE" id="PS50102">
    <property type="entry name" value="RRM"/>
    <property type="match status" value="3"/>
</dbReference>
<feature type="compositionally biased region" description="Low complexity" evidence="10">
    <location>
        <begin position="790"/>
        <end position="805"/>
    </location>
</feature>
<feature type="compositionally biased region" description="Polar residues" evidence="10">
    <location>
        <begin position="3739"/>
        <end position="3759"/>
    </location>
</feature>
<feature type="domain" description="RRM" evidence="11">
    <location>
        <begin position="250"/>
        <end position="328"/>
    </location>
</feature>
<feature type="compositionally biased region" description="Polar residues" evidence="10">
    <location>
        <begin position="5136"/>
        <end position="5148"/>
    </location>
</feature>
<feature type="compositionally biased region" description="Basic and acidic residues" evidence="10">
    <location>
        <begin position="4441"/>
        <end position="4458"/>
    </location>
</feature>
<feature type="compositionally biased region" description="Low complexity" evidence="10">
    <location>
        <begin position="4327"/>
        <end position="4342"/>
    </location>
</feature>
<feature type="compositionally biased region" description="Polar residues" evidence="10">
    <location>
        <begin position="4460"/>
        <end position="4470"/>
    </location>
</feature>
<feature type="compositionally biased region" description="Basic and acidic residues" evidence="10">
    <location>
        <begin position="2202"/>
        <end position="2220"/>
    </location>
</feature>
<feature type="compositionally biased region" description="Low complexity" evidence="10">
    <location>
        <begin position="1069"/>
        <end position="1083"/>
    </location>
</feature>
<feature type="compositionally biased region" description="Low complexity" evidence="10">
    <location>
        <begin position="2650"/>
        <end position="2665"/>
    </location>
</feature>
<feature type="compositionally biased region" description="Low complexity" evidence="10">
    <location>
        <begin position="1996"/>
        <end position="2007"/>
    </location>
</feature>
<feature type="compositionally biased region" description="Basic and acidic residues" evidence="10">
    <location>
        <begin position="2696"/>
        <end position="2715"/>
    </location>
</feature>
<feature type="compositionally biased region" description="Basic and acidic residues" evidence="10">
    <location>
        <begin position="2785"/>
        <end position="2797"/>
    </location>
</feature>
<dbReference type="PROSITE" id="PS50917">
    <property type="entry name" value="SPOC"/>
    <property type="match status" value="1"/>
</dbReference>
<dbReference type="Gene3D" id="2.40.290.10">
    <property type="match status" value="1"/>
</dbReference>
<feature type="compositionally biased region" description="Basic residues" evidence="10">
    <location>
        <begin position="2819"/>
        <end position="2828"/>
    </location>
</feature>
<feature type="compositionally biased region" description="Basic and acidic residues" evidence="10">
    <location>
        <begin position="5220"/>
        <end position="5272"/>
    </location>
</feature>
<feature type="region of interest" description="Disordered" evidence="10">
    <location>
        <begin position="5115"/>
        <end position="5148"/>
    </location>
</feature>
<feature type="compositionally biased region" description="Low complexity" evidence="10">
    <location>
        <begin position="3275"/>
        <end position="3286"/>
    </location>
</feature>
<evidence type="ECO:0000256" key="2">
    <source>
        <dbReference type="ARBA" id="ARBA00005387"/>
    </source>
</evidence>
<feature type="compositionally biased region" description="Basic and acidic residues" evidence="10">
    <location>
        <begin position="3152"/>
        <end position="3165"/>
    </location>
</feature>
<evidence type="ECO:0000259" key="11">
    <source>
        <dbReference type="PROSITE" id="PS50102"/>
    </source>
</evidence>
<feature type="compositionally biased region" description="Basic residues" evidence="10">
    <location>
        <begin position="2162"/>
        <end position="2178"/>
    </location>
</feature>
<feature type="compositionally biased region" description="Pro residues" evidence="10">
    <location>
        <begin position="4315"/>
        <end position="4326"/>
    </location>
</feature>
<feature type="compositionally biased region" description="Basic and acidic residues" evidence="10">
    <location>
        <begin position="1945"/>
        <end position="1976"/>
    </location>
</feature>
<dbReference type="FunFam" id="2.40.290.10:FF:000002">
    <property type="entry name" value="Spen family transcriptional repressor"/>
    <property type="match status" value="1"/>
</dbReference>
<feature type="compositionally biased region" description="Basic residues" evidence="10">
    <location>
        <begin position="967"/>
        <end position="978"/>
    </location>
</feature>
<feature type="compositionally biased region" description="Basic residues" evidence="10">
    <location>
        <begin position="2576"/>
        <end position="2587"/>
    </location>
</feature>
<dbReference type="Pfam" id="PF00076">
    <property type="entry name" value="RRM_1"/>
    <property type="match status" value="2"/>
</dbReference>
<feature type="compositionally biased region" description="Basic residues" evidence="10">
    <location>
        <begin position="1979"/>
        <end position="1992"/>
    </location>
</feature>
<feature type="compositionally biased region" description="Polar residues" evidence="10">
    <location>
        <begin position="1049"/>
        <end position="1068"/>
    </location>
</feature>
<feature type="compositionally biased region" description="Pro residues" evidence="10">
    <location>
        <begin position="4107"/>
        <end position="4119"/>
    </location>
</feature>
<keyword evidence="14" id="KW-1185">Reference proteome</keyword>
<feature type="region of interest" description="Disordered" evidence="10">
    <location>
        <begin position="3471"/>
        <end position="3519"/>
    </location>
</feature>
<comment type="similarity">
    <text evidence="2">Belongs to the RRM Spen family.</text>
</comment>
<feature type="compositionally biased region" description="Polar residues" evidence="10">
    <location>
        <begin position="4494"/>
        <end position="4504"/>
    </location>
</feature>
<feature type="compositionally biased region" description="Polar residues" evidence="10">
    <location>
        <begin position="4531"/>
        <end position="4550"/>
    </location>
</feature>
<feature type="compositionally biased region" description="Low complexity" evidence="10">
    <location>
        <begin position="177"/>
        <end position="225"/>
    </location>
</feature>
<feature type="compositionally biased region" description="Low complexity" evidence="10">
    <location>
        <begin position="3549"/>
        <end position="3574"/>
    </location>
</feature>
<feature type="compositionally biased region" description="Basic and acidic residues" evidence="10">
    <location>
        <begin position="3766"/>
        <end position="3776"/>
    </location>
</feature>
<dbReference type="FunFam" id="3.30.70.330:FF:000258">
    <property type="entry name" value="Split ends, isoform D"/>
    <property type="match status" value="1"/>
</dbReference>
<feature type="compositionally biased region" description="Low complexity" evidence="10">
    <location>
        <begin position="1104"/>
        <end position="1115"/>
    </location>
</feature>
<feature type="compositionally biased region" description="Polar residues" evidence="10">
    <location>
        <begin position="1448"/>
        <end position="1465"/>
    </location>
</feature>
<feature type="compositionally biased region" description="Basic residues" evidence="10">
    <location>
        <begin position="3979"/>
        <end position="3992"/>
    </location>
</feature>
<name>A0A7R8UFS2_HERIL</name>
<feature type="region of interest" description="Disordered" evidence="10">
    <location>
        <begin position="2507"/>
        <end position="2935"/>
    </location>
</feature>
<feature type="compositionally biased region" description="Basic and acidic residues" evidence="10">
    <location>
        <begin position="3898"/>
        <end position="3911"/>
    </location>
</feature>
<feature type="compositionally biased region" description="Basic residues" evidence="10">
    <location>
        <begin position="2509"/>
        <end position="2520"/>
    </location>
</feature>
<dbReference type="InterPro" id="IPR010912">
    <property type="entry name" value="SPOC_met"/>
</dbReference>
<dbReference type="GO" id="GO:0005634">
    <property type="term" value="C:nucleus"/>
    <property type="evidence" value="ECO:0007669"/>
    <property type="project" value="UniProtKB-SubCell"/>
</dbReference>
<feature type="compositionally biased region" description="Polar residues" evidence="10">
    <location>
        <begin position="4869"/>
        <end position="4900"/>
    </location>
</feature>
<feature type="compositionally biased region" description="Low complexity" evidence="10">
    <location>
        <begin position="4551"/>
        <end position="4597"/>
    </location>
</feature>
<evidence type="ECO:0000256" key="1">
    <source>
        <dbReference type="ARBA" id="ARBA00004123"/>
    </source>
</evidence>
<feature type="compositionally biased region" description="Polar residues" evidence="10">
    <location>
        <begin position="4361"/>
        <end position="4375"/>
    </location>
</feature>
<feature type="compositionally biased region" description="Low complexity" evidence="10">
    <location>
        <begin position="4035"/>
        <end position="4049"/>
    </location>
</feature>
<sequence>MNFDKALKNLNFKVSALRSSEDVSPQSFEQRGSSYYDRNSRLVSETEPYIRRSNNFHDLRGRTRERVYRNGPCPYTPIIDRSISSSHHRLPPWYEGSSSISSISGQGSSPATRNVYGNVASAVVQPDTSSLYDCQVLKNKNKKSRSGSESPCGGSSSVNATSSHSSSHIVDRGNGGSAASSRSHSRSPSSCSSTNSTSSNSHASSPVSGSDPPMSSTSSTTSRSRNLQSAVSAPNQSGNLVVHSEDNRPLAICVRNLPARSSDTSLKDGLFHEYKKHGKVTWVKVVGQNAERYALVCFKKPEDVEKALEVSQDKLFFGCKIEVEPYQGYDVEDNEFRPYEAELDEYHPKSTRTLFIGNLEKDITGSDIRNHFECFGEIIEIDIKKQGMNAYAFCQYSDIVSVVKAMRKMDGEHLGNNRIKLGFGKSMPTNCVWIDGIADSVSENYLMQQFKSYGPITEVVIDRDRKLALVSFEQVQYAQLAVKEMRGATLRGRKLQVDFASRECREKFCSKVEKQTAGSRFSSRYGCSSSSGASGASGNPDGPSTSQSRSRASSFSRHSNLNSTSASSVGGSSPAGGSSSAAGASGSGPSGALPSSSGMGAAGSSGVSSGASGSGAGGTTPRGSRSGRVLRHSDYDYGEQRLRSYDEYSQGSGASHDDDSYNYSSNCLRSDSPQSRLGASTLDTLEVSSTSGGRRRCDKSPGDIRNLQKERFQILEQLEECPSSGDELVSPKKRMKFDHSSHHHNHHHTISSLTQPVQPSSQLTSSSTSSSAPSGSMLPGPTPPGPHDCNSNNNTSSNNTSSSLPPTNPLIGDSNCDVYSNHSNVTNCSLHHRKCVEVRRLSECSLNLKYGSQLSSSSTAAAAAAATGSSSSSSSRRPSTEISVGATTGAGASSAMFSGGSGGSSIRHSGSASSIGPPESSSMGYAAPHSVPCKRRRTGASCLVGGAGSSAALSNSTSSDSNEHHSSRGRGHQLHSHHSHEASGGESADGSRPGTPLCDERPEVSLSEPRRIPRDKPHEPMMLPLPKFGIQFFQQHRLAASAIGGGVGSQATSSCGGPSSSLHTGQMYSSSSINSSSSTNISNMSSNSVLLNNSSFSSALLNSNNSHSSLSNTLSSPPPSLVGAARLSAPSAHHHHHHHHSSNNSSGSNSSSSSSLSHHHHHHHHQAQQPHLHHHQQPHHPNYHHPSGSNYTSGEQPPSSPLRPRSLSSNSSDSDGAMMSPSPSIEERLKTLDEMYEIWSGGGGRNTVSSHATAPEHPAFFTQSRHKFLELDVNEVKPSEFAKRVLAKKSIFDDDLQRLKNISDKYEPGDFSNIARSSLVSTSPGIPNLAATKTPVVGGNPAAKQNAAQSSVFHSPSVNSLQRLNSPMNSPQAMSPYNSPSPSPVVAATMAKTASSQQAAAVPAQPAKGLQYPFPSHPPVVMTPTTPPTTPVLSTPQTKPKIATATKSYSLQEKPVTQSLSQPSTPGGGAAAGTSNPNRVLCKSASVPGSTNVGTVKTSLSVLSPNLLPVTTTAKSDESNETTTTSSSSRRSSADLSSTKSTYPKSTAANQSKKADKIHKQNHRNDSDTKKSKSEKSRSESIDKRKTSFSSDDKDEASDVHEKDTTTNERLQAEDERSKKSDPSGKEVNERISSTSGGSTKRSDKEKSDRRAEKRREKEEKEREEREKKAAAELEQREAEERERKERERKEREEKEQREREERERREQEERERQEELARKEREERDRKEREERERKEREERERKEREERERKEREERERREREERERKEREDRERREREELARREREECLRREREERERREREEAAKREREEQERKEREDALRREREERERREREEAIRREREERERRERERDERERRDKEERERREREEREKQAEEQERKEREEQLQREREERERKERERSETKEREEHATDKRDRKDRDDSDRRDRKDREERRMSEQQTESNVEERSDHDADIKLEDLGERISEHRVKQEDFSQHLRQFHHHKDDKHHHKDNNNDTNSTINDDNSLPAPQTKRRVSATSPVRMTKRRLSSQDSIDAEENPKRLKTNAESRKTLDRLDSKDSNRSSSKHHKSHNRASSLTKNSEDKLLSPDERCRKDSGFEEKKAKDKDHKKYDKASSHKHKKSSSASMDKEDIEIRSPTEKGHMFDMHDIRSSDDDHQHQQQRNRNRKEHKEKKRHEHDEEPHRRSSDSKRHDHNRHDRKLSARSEESIQKNLPEKSRNKPPSRKMTQSSNESDSDEPKKHSIFDILDDGPYVSMYDKVKARSCKNMQKQEEEKKIKAKFSQLKQSRAKREEKKRSTSYDGDSDSDFDDRPTKYKRSGFINSSSDEESSMMNRIKDSLISDSDSDVRRVQYNPARLKEICDGESSEGGSIPGKSIPCKKISSKRNSRSTRIVSDSSDTESLNRIKSESREGLEESRDKHDNMSIKQEVKVEDEPERKTKSNRFGVIKTEKEELPEESSYGLKIEIKEEPNDDIYSSHVSESEANVCSGSAVESKDSVLEQLFASDVRKKHKKSKKRQKLASSHASEIESDKGMDIKLEKHSPTSMEHVFDELKRETVVTSNSSSIASSMPHFPEKKKHKDRKEKKREKSREEYEKLSKEERHRLKKSKKSKVSAERYGQDAGTTGVSKRSGEKMEDIFGPISDDETQLSMSDSIPKDSSSSLLYDNISTGHNMQPVVSAALNPYKQEPLTPKSHTVEENEENKQKTSSHAERERHRKEKREKKRKERERNREQHALAAFQQQKHEDENSVDLDEAGRALEAQLMEDSDNKLTEETTPSTATTHKSDMHDVFRFSDGDENSMELVSQEKKEHTEPHKSKEKKKKKKRSKEERHQKREHHHHASSTHNNELPTLSQIPNKLSIEISSPTDVGEKSEELCKPSPSLPCLLDESPPRKNNSSSDLNLSISPLSREQPNMISPIPKTPTISSNAAKPIECKKKPDKFIPGFDVELDEKISESAVKSISTEFTSPNLDPPIVEEPKIVIDSPLDTKVDKIEEKSRVVISQEETEDAVAALLGESFGTNTGDYSFGDDGCEIQPEEEVGVQDSTEPIIPEEEAEEMRKAVQSLSTEDIEIKPDTPQSEQDLQIDTDTEEPEDDSQKTEDQQPENSPPATEASTRKPPVAAVSSASETKPAVQTNATSVITANTNEPKVNKEVETPKKAEARSTPQPEPEKPVEVAEKVERSSPQIPFATTPRRSSQSPVQQQPTPASPSISVSPKPTLTTSRAQTQFVMQPPTISIPESATFVYPPINVTLSPRPSAGGDHRMPSPRHIQQQQVPQSMGQQSPAAQFVNVRVSSPQSPSMRANAAAGIRHPTQLSPVMPAHMVIQQRQLMSPPSTPTASQSQTASQGNITLNRIPVTTVLAPTSKPIQQTNIILPQPNTAHASIITTGDSKDQKPIVPQTAVYQSVRVTTPTSSSSGSPISIAGQAQSPTIQLATQPTIKSVIETYSPAQIQQIVPIQVTQSKGPSHQTVVLQSPPQSVSKHQHLQTVQSPRSSAPHPPSQSQQMQQQMVNKIAQQQMFQQQMMQQRQQIQIQQHQKQFHHQQQHTAQIIQMQQKQQQKSQQPGQQAPPQVLPGHRIVQQQVLQVHPCAPQASQTQQLSKDITHKITVPMPAQLVQTMANKDLQQARIQQNLVVVRQQQPQVTPKQPNVPQMPSQPQISQPSQPIILQQRQPPLNQVSSPLIFQQKIPAQLHQTTIPNIIHQATVKVQIPASQAQEPNSQASQAQTTTIPLVISSSKPSVNEDQNHQKTVTRVESPTKAPPETKEKEHAESVELTALPKEREPEVHSAANTNDTKKDVAKSEPKSLSPQQQQQELENVSVIKSQTAATPVQPAQNTVLSEENVSKFSVPIDDQLEQDSKEDWSAKELNLNIESVIKKVDALCSNDEDTQINKSGDKTPTEIKEDVQKTPSKVATEIKESTTEKATETPAATSVPAQEKEPEHSEAGNITEPEKSEDTHDEEEFDESTESGKAVRGGKRGGRANRGGKKAAPAPVAVAATPQSPAPNVEGVQTRRGKTAQGARGRKGRGGQSRSPAVASTPAVAAGEKKTRQQGSDQDVYEFHEDSGEENVSTKAERPRLILTIKSPGQAAPQVIQTKAITGPAPPSQPPQPAPAVAPLSATPMAQPQPPSTQVAPEATTPPQKEQKEREEFPTPATNTRKSRRLLEKDGGVAAVRNTVDDTIEDVVRNSSSPKIPPGAQTPPRRSTRNSAQVSTPRTAPLQPAVDKMVDARKSPRANRRSKDRKISETSVDSSDEKGAHFDEKSIKSPAQVQTQQHHPQQHQPQQHQPQQHQPQQHQPQQHQPQQHQPQQHPPQQHPPQQHPPQQQSTASEIESASSSDKKSAMEVANKDKEAATNVPTSVCVTAPSPNNKPLERPTSKPRDPSETLALIDPVTGVLTVVQQSKEGQYVPVPGAPIAPANAKLVGKHVSQLLLSRDDAKLDENAKQKSVELKQPETATVTIETQKPPTVVVSTSQQQPPVTSSSVPPQGSLQSGGARSQTPIAHVVVQQQVQKVQVHVQSAQHQAPNVSSQDSPHVQVSQAQPNSQQPQDHGQGQQPQMQLQQKPSQMHPPTVVHTQSQSVQQQPPLQSQPPRTHPLKAHMLNSQHNTTLSKPIVSQSVVKVATGVVTQPTTTVVSNPNMSKPQQTTIVQSNIVTRHVTQTGMPTQPQQAINLGQISQQNPGQPVHNLYVNIPPSSAAVQVAVAHSPRIQQTVVAKSDQVPSSQQPVQLLHVVTKPISGSQQIIAQHQPVVIHSNKIQPPQTQYATVVQSGKIIQQATPIQATVGGKPQTIQVTMPHMPQQQGPSSQQVQQQQAQQLQHLQKQSSTVSVVTHQLGKQVQLPVQPQQQPHHQQQHSGNPPAHIVQTGQPPSVQHHVAQQQGGNVGNTGKPSNVTPNTIHLVPTQQSARLIGSQHIVTHAAHQSSHPHQQPPGGATILQAKPAHQQQIAAPNKGVIGLHQSAQAQIMTGAVPSPPLKQSLVGSQQPVVTGASSLRASVPPISPQGQARSHMLQPGLATPAFEATMHDMGGFGAQLSQSPPPAHQQASPITPGEATFAGGAIRGMPRDPYIMYQQYYRTQPEARIPYIPRSPLVQGSAADQKDMSEVDDAMVASPPLELRRPGSGPRTIAVPHSLQSPQDRATDSPQVAQVYVHTRIPHPQYQEVSSRYYEPVRQVTAEPPPAHRPPHSVVAPSPSNFAPQPSPGPPTNLTHLHPKMLGREIEREQREREQREREQREREQREREQRDNEARYYVDDKRDRLQRKRDTERTSIPQGHTGMPSHDSLVPAMPTPTGRSIQVATPPHASQVPPQGDSLLTLLQRYPLMWQGLLALKTDQAAVQMHFVFGNPLVARGSLPCNSDGSTPPLRIAQRMRLEQTQLEGVAKKMQYENEHCMLLALPCGRNHMDVLQQSRNLQTGFITYLQQKMAAGIVNIPVPGSDQAAYVVHIFPSCDFANENLERAAPDLKHRVAEIAHLLIIIATV</sequence>
<feature type="compositionally biased region" description="Basic and acidic residues" evidence="10">
    <location>
        <begin position="2527"/>
        <end position="2558"/>
    </location>
</feature>
<feature type="compositionally biased region" description="Basic and acidic residues" evidence="10">
    <location>
        <begin position="2588"/>
        <end position="2604"/>
    </location>
</feature>
<feature type="compositionally biased region" description="Polar residues" evidence="10">
    <location>
        <begin position="1631"/>
        <end position="1640"/>
    </location>
</feature>
<feature type="compositionally biased region" description="Polar residues" evidence="10">
    <location>
        <begin position="3127"/>
        <end position="3151"/>
    </location>
</feature>
<feature type="compositionally biased region" description="Acidic residues" evidence="10">
    <location>
        <begin position="3086"/>
        <end position="3097"/>
    </location>
</feature>
<feature type="compositionally biased region" description="Polar residues" evidence="10">
    <location>
        <begin position="2845"/>
        <end position="2869"/>
    </location>
</feature>
<dbReference type="CDD" id="cd21543">
    <property type="entry name" value="SPOC_SHARP"/>
    <property type="match status" value="1"/>
</dbReference>
<feature type="region of interest" description="Disordered" evidence="10">
    <location>
        <begin position="947"/>
        <end position="1023"/>
    </location>
</feature>
<feature type="compositionally biased region" description="Basic and acidic residues" evidence="10">
    <location>
        <begin position="4377"/>
        <end position="4389"/>
    </location>
</feature>
<feature type="compositionally biased region" description="Basic and acidic residues" evidence="10">
    <location>
        <begin position="2179"/>
        <end position="2193"/>
    </location>
</feature>
<feature type="compositionally biased region" description="Basic and acidic residues" evidence="10">
    <location>
        <begin position="4258"/>
        <end position="4270"/>
    </location>
</feature>
<feature type="compositionally biased region" description="Low complexity" evidence="10">
    <location>
        <begin position="4471"/>
        <end position="4493"/>
    </location>
</feature>
<feature type="compositionally biased region" description="Polar residues" evidence="10">
    <location>
        <begin position="3107"/>
        <end position="3116"/>
    </location>
</feature>
<evidence type="ECO:0008006" key="15">
    <source>
        <dbReference type="Google" id="ProtNLM"/>
    </source>
</evidence>
<feature type="region of interest" description="Disordered" evidence="10">
    <location>
        <begin position="647"/>
        <end position="704"/>
    </location>
</feature>
<feature type="compositionally biased region" description="Basic residues" evidence="10">
    <location>
        <begin position="4238"/>
        <end position="4247"/>
    </location>
</feature>
<feature type="compositionally biased region" description="Low complexity" evidence="10">
    <location>
        <begin position="4805"/>
        <end position="4822"/>
    </location>
</feature>
<feature type="compositionally biased region" description="Basic and acidic residues" evidence="10">
    <location>
        <begin position="2335"/>
        <end position="2350"/>
    </location>
</feature>
<dbReference type="CDD" id="cd12349">
    <property type="entry name" value="RRM2_SHARP"/>
    <property type="match status" value="1"/>
</dbReference>
<feature type="region of interest" description="Disordered" evidence="10">
    <location>
        <begin position="3261"/>
        <end position="3289"/>
    </location>
</feature>
<feature type="region of interest" description="Disordered" evidence="10">
    <location>
        <begin position="1104"/>
        <end position="1223"/>
    </location>
</feature>
<feature type="domain" description="SPOC" evidence="12">
    <location>
        <begin position="5318"/>
        <end position="5485"/>
    </location>
</feature>
<feature type="compositionally biased region" description="Basic residues" evidence="10">
    <location>
        <begin position="1157"/>
        <end position="1183"/>
    </location>
</feature>
<feature type="compositionally biased region" description="Low complexity" evidence="10">
    <location>
        <begin position="750"/>
        <end position="776"/>
    </location>
</feature>
<dbReference type="OrthoDB" id="6407164at2759"/>
<feature type="region of interest" description="Disordered" evidence="10">
    <location>
        <begin position="4441"/>
        <end position="4504"/>
    </location>
</feature>
<feature type="compositionally biased region" description="Polar residues" evidence="10">
    <location>
        <begin position="1543"/>
        <end position="1552"/>
    </location>
</feature>
<gene>
    <name evidence="13" type="ORF">HERILL_LOCUS3205</name>
</gene>
<feature type="compositionally biased region" description="Basic and acidic residues" evidence="10">
    <location>
        <begin position="2807"/>
        <end position="2818"/>
    </location>
</feature>
<feature type="compositionally biased region" description="Basic and acidic residues" evidence="10">
    <location>
        <begin position="998"/>
        <end position="1019"/>
    </location>
</feature>
<feature type="region of interest" description="Disordered" evidence="10">
    <location>
        <begin position="4801"/>
        <end position="4822"/>
    </location>
</feature>
<protein>
    <recommendedName>
        <fullName evidence="15">Protein split ends</fullName>
    </recommendedName>
</protein>
<dbReference type="SUPFAM" id="SSF54928">
    <property type="entry name" value="RNA-binding domain, RBD"/>
    <property type="match status" value="2"/>
</dbReference>
<feature type="compositionally biased region" description="Polar residues" evidence="10">
    <location>
        <begin position="3471"/>
        <end position="3493"/>
    </location>
</feature>
<dbReference type="InParanoid" id="A0A7R8UFS2"/>
<dbReference type="InterPro" id="IPR034173">
    <property type="entry name" value="SHARP_RRM2"/>
</dbReference>
<feature type="compositionally biased region" description="Low complexity" evidence="10">
    <location>
        <begin position="2880"/>
        <end position="2889"/>
    </location>
</feature>
<feature type="region of interest" description="Disordered" evidence="10">
    <location>
        <begin position="5179"/>
        <end position="5286"/>
    </location>
</feature>
<evidence type="ECO:0000256" key="10">
    <source>
        <dbReference type="SAM" id="MobiDB-lite"/>
    </source>
</evidence>
<feature type="compositionally biased region" description="Acidic residues" evidence="10">
    <location>
        <begin position="3962"/>
        <end position="3972"/>
    </location>
</feature>
<feature type="compositionally biased region" description="Basic and acidic residues" evidence="10">
    <location>
        <begin position="2130"/>
        <end position="2161"/>
    </location>
</feature>
<feature type="region of interest" description="Disordered" evidence="10">
    <location>
        <begin position="3643"/>
        <end position="3666"/>
    </location>
</feature>
<evidence type="ECO:0000313" key="13">
    <source>
        <dbReference type="EMBL" id="CAD7080027.1"/>
    </source>
</evidence>
<feature type="compositionally biased region" description="Acidic residues" evidence="10">
    <location>
        <begin position="3033"/>
        <end position="3044"/>
    </location>
</feature>
<dbReference type="FunFam" id="3.30.70.330:FF:000088">
    <property type="entry name" value="msx2-interacting protein-like isoform X1"/>
    <property type="match status" value="1"/>
</dbReference>
<feature type="compositionally biased region" description="Polar residues" evidence="10">
    <location>
        <begin position="2390"/>
        <end position="2401"/>
    </location>
</feature>
<dbReference type="Gene3D" id="3.30.70.330">
    <property type="match status" value="3"/>
</dbReference>
<feature type="region of interest" description="Disordered" evidence="10">
    <location>
        <begin position="1045"/>
        <end position="1083"/>
    </location>
</feature>
<dbReference type="EMBL" id="LR899009">
    <property type="protein sequence ID" value="CAD7080027.1"/>
    <property type="molecule type" value="Genomic_DNA"/>
</dbReference>
<feature type="compositionally biased region" description="Low complexity" evidence="10">
    <location>
        <begin position="4279"/>
        <end position="4314"/>
    </location>
</feature>
<evidence type="ECO:0000313" key="14">
    <source>
        <dbReference type="Proteomes" id="UP000594454"/>
    </source>
</evidence>
<feature type="compositionally biased region" description="Basic and acidic residues" evidence="10">
    <location>
        <begin position="2402"/>
        <end position="2440"/>
    </location>
</feature>
<keyword evidence="8" id="KW-0539">Nucleus</keyword>
<feature type="compositionally biased region" description="Low complexity" evidence="10">
    <location>
        <begin position="3195"/>
        <end position="3214"/>
    </location>
</feature>
<feature type="region of interest" description="Disordered" evidence="10">
    <location>
        <begin position="1511"/>
        <end position="2254"/>
    </location>
</feature>
<feature type="compositionally biased region" description="Basic and acidic residues" evidence="10">
    <location>
        <begin position="2290"/>
        <end position="2299"/>
    </location>
</feature>
<feature type="compositionally biased region" description="Basic and acidic residues" evidence="10">
    <location>
        <begin position="3941"/>
        <end position="3961"/>
    </location>
</feature>
<feature type="region of interest" description="Disordered" evidence="10">
    <location>
        <begin position="4522"/>
        <end position="4603"/>
    </location>
</feature>
<evidence type="ECO:0000256" key="5">
    <source>
        <dbReference type="ARBA" id="ARBA00023015"/>
    </source>
</evidence>
<dbReference type="InterPro" id="IPR016194">
    <property type="entry name" value="SPOC-like_C_dom_sf"/>
</dbReference>
<evidence type="ECO:0000256" key="3">
    <source>
        <dbReference type="ARBA" id="ARBA00022553"/>
    </source>
</evidence>
<evidence type="ECO:0000256" key="8">
    <source>
        <dbReference type="ARBA" id="ARBA00023242"/>
    </source>
</evidence>
<feature type="region of interest" description="Disordered" evidence="10">
    <location>
        <begin position="867"/>
        <end position="886"/>
    </location>
</feature>
<feature type="compositionally biased region" description="Low complexity" evidence="10">
    <location>
        <begin position="4845"/>
        <end position="4859"/>
    </location>
</feature>
<reference evidence="13 14" key="1">
    <citation type="submission" date="2020-11" db="EMBL/GenBank/DDBJ databases">
        <authorList>
            <person name="Wallbank WR R."/>
            <person name="Pardo Diaz C."/>
            <person name="Kozak K."/>
            <person name="Martin S."/>
            <person name="Jiggins C."/>
            <person name="Moest M."/>
            <person name="Warren A I."/>
            <person name="Generalovic N T."/>
            <person name="Byers J.R.P. K."/>
            <person name="Montejo-Kovacevich G."/>
            <person name="Yen C E."/>
        </authorList>
    </citation>
    <scope>NUCLEOTIDE SEQUENCE [LARGE SCALE GENOMIC DNA]</scope>
</reference>
<feature type="compositionally biased region" description="Low complexity" evidence="10">
    <location>
        <begin position="1521"/>
        <end position="1542"/>
    </location>
</feature>
<feature type="compositionally biased region" description="Basic and acidic residues" evidence="10">
    <location>
        <begin position="2083"/>
        <end position="2118"/>
    </location>
</feature>
<feature type="region of interest" description="Disordered" evidence="10">
    <location>
        <begin position="4845"/>
        <end position="4900"/>
    </location>
</feature>
<proteinExistence type="inferred from homology"/>
<keyword evidence="4 9" id="KW-0694">RNA-binding</keyword>
<feature type="compositionally biased region" description="Basic and acidic residues" evidence="10">
    <location>
        <begin position="4343"/>
        <end position="4358"/>
    </location>
</feature>
<feature type="compositionally biased region" description="Basic and acidic residues" evidence="10">
    <location>
        <begin position="1597"/>
        <end position="1630"/>
    </location>
</feature>
<feature type="compositionally biased region" description="Polar residues" evidence="10">
    <location>
        <begin position="226"/>
        <end position="239"/>
    </location>
</feature>
<dbReference type="PANTHER" id="PTHR23189">
    <property type="entry name" value="RNA RECOGNITION MOTIF-CONTAINING"/>
    <property type="match status" value="1"/>
</dbReference>
<comment type="subcellular location">
    <subcellularLocation>
        <location evidence="1">Nucleus</location>
    </subcellularLocation>
</comment>
<evidence type="ECO:0000256" key="4">
    <source>
        <dbReference type="ARBA" id="ARBA00022884"/>
    </source>
</evidence>
<feature type="compositionally biased region" description="Low complexity" evidence="10">
    <location>
        <begin position="2897"/>
        <end position="2911"/>
    </location>
</feature>
<dbReference type="InterPro" id="IPR000504">
    <property type="entry name" value="RRM_dom"/>
</dbReference>
<dbReference type="SMART" id="SM00360">
    <property type="entry name" value="RRM"/>
    <property type="match status" value="3"/>
</dbReference>
<feature type="compositionally biased region" description="Low complexity" evidence="10">
    <location>
        <begin position="3494"/>
        <end position="3519"/>
    </location>
</feature>
<feature type="compositionally biased region" description="Basic and acidic residues" evidence="10">
    <location>
        <begin position="2040"/>
        <end position="2064"/>
    </location>
</feature>
<feature type="region of interest" description="Disordered" evidence="10">
    <location>
        <begin position="3739"/>
        <end position="3825"/>
    </location>
</feature>
<feature type="compositionally biased region" description="Low complexity" evidence="10">
    <location>
        <begin position="1142"/>
        <end position="1156"/>
    </location>
</feature>
<feature type="compositionally biased region" description="Basic residues" evidence="10">
    <location>
        <begin position="737"/>
        <end position="749"/>
    </location>
</feature>
<feature type="region of interest" description="Disordered" evidence="10">
    <location>
        <begin position="521"/>
        <end position="631"/>
    </location>
</feature>
<feature type="compositionally biased region" description="Basic residues" evidence="10">
    <location>
        <begin position="1132"/>
        <end position="1141"/>
    </location>
</feature>
<keyword evidence="6" id="KW-0175">Coiled coil</keyword>
<feature type="region of interest" description="Disordered" evidence="10">
    <location>
        <begin position="895"/>
        <end position="932"/>
    </location>
</feature>
<dbReference type="InterPro" id="IPR035979">
    <property type="entry name" value="RBD_domain_sf"/>
</dbReference>
<feature type="region of interest" description="Disordered" evidence="10">
    <location>
        <begin position="2267"/>
        <end position="2462"/>
    </location>
</feature>
<dbReference type="InterPro" id="IPR034174">
    <property type="entry name" value="SHARP_RRM3"/>
</dbReference>
<evidence type="ECO:0000259" key="12">
    <source>
        <dbReference type="PROSITE" id="PS50917"/>
    </source>
</evidence>
<feature type="region of interest" description="Disordered" evidence="10">
    <location>
        <begin position="4921"/>
        <end position="4949"/>
    </location>
</feature>
<dbReference type="FunCoup" id="A0A7R8UFS2">
    <property type="interactions" value="546"/>
</dbReference>
<feature type="compositionally biased region" description="Low complexity" evidence="10">
    <location>
        <begin position="895"/>
        <end position="922"/>
    </location>
</feature>
<feature type="compositionally biased region" description="Basic and acidic residues" evidence="10">
    <location>
        <begin position="3172"/>
        <end position="3185"/>
    </location>
</feature>
<dbReference type="GO" id="GO:0003723">
    <property type="term" value="F:RNA binding"/>
    <property type="evidence" value="ECO:0007669"/>
    <property type="project" value="UniProtKB-UniRule"/>
</dbReference>
<feature type="compositionally biased region" description="Polar residues" evidence="10">
    <location>
        <begin position="4212"/>
        <end position="4221"/>
    </location>
</feature>
<dbReference type="SUPFAM" id="SSF100939">
    <property type="entry name" value="SPOC domain-like"/>
    <property type="match status" value="1"/>
</dbReference>
<evidence type="ECO:0000256" key="6">
    <source>
        <dbReference type="ARBA" id="ARBA00023054"/>
    </source>
</evidence>
<keyword evidence="7" id="KW-0804">Transcription</keyword>
<feature type="compositionally biased region" description="Basic and acidic residues" evidence="10">
    <location>
        <begin position="3919"/>
        <end position="3930"/>
    </location>
</feature>
<dbReference type="Proteomes" id="UP000594454">
    <property type="component" value="Chromosome 1"/>
</dbReference>
<feature type="compositionally biased region" description="Low complexity" evidence="10">
    <location>
        <begin position="521"/>
        <end position="584"/>
    </location>
</feature>
<feature type="compositionally biased region" description="Basic and acidic residues" evidence="10">
    <location>
        <begin position="1553"/>
        <end position="1586"/>
    </location>
</feature>
<feature type="compositionally biased region" description="Low complexity" evidence="10">
    <location>
        <begin position="4922"/>
        <end position="4935"/>
    </location>
</feature>
<feature type="compositionally biased region" description="Basic and acidic residues" evidence="10">
    <location>
        <begin position="1641"/>
        <end position="1937"/>
    </location>
</feature>
<evidence type="ECO:0000256" key="9">
    <source>
        <dbReference type="PROSITE-ProRule" id="PRU00176"/>
    </source>
</evidence>
<feature type="compositionally biased region" description="Low complexity" evidence="10">
    <location>
        <begin position="590"/>
        <end position="611"/>
    </location>
</feature>
<organism evidence="13 14">
    <name type="scientific">Hermetia illucens</name>
    <name type="common">Black soldier fly</name>
    <dbReference type="NCBI Taxonomy" id="343691"/>
    <lineage>
        <taxon>Eukaryota</taxon>
        <taxon>Metazoa</taxon>
        <taxon>Ecdysozoa</taxon>
        <taxon>Arthropoda</taxon>
        <taxon>Hexapoda</taxon>
        <taxon>Insecta</taxon>
        <taxon>Pterygota</taxon>
        <taxon>Neoptera</taxon>
        <taxon>Endopterygota</taxon>
        <taxon>Diptera</taxon>
        <taxon>Brachycera</taxon>
        <taxon>Stratiomyomorpha</taxon>
        <taxon>Stratiomyidae</taxon>
        <taxon>Hermetiinae</taxon>
        <taxon>Hermetia</taxon>
    </lineage>
</organism>
<feature type="region of interest" description="Disordered" evidence="10">
    <location>
        <begin position="1448"/>
        <end position="1495"/>
    </location>
</feature>
<dbReference type="InterPro" id="IPR012677">
    <property type="entry name" value="Nucleotide-bd_a/b_plait_sf"/>
</dbReference>
<feature type="region of interest" description="Disordered" evidence="10">
    <location>
        <begin position="3016"/>
        <end position="3224"/>
    </location>
</feature>
<feature type="compositionally biased region" description="Low complexity" evidence="10">
    <location>
        <begin position="947"/>
        <end position="960"/>
    </location>
</feature>
<feature type="compositionally biased region" description="Basic residues" evidence="10">
    <location>
        <begin position="2716"/>
        <end position="2728"/>
    </location>
</feature>
<feature type="compositionally biased region" description="Basic and acidic residues" evidence="10">
    <location>
        <begin position="3798"/>
        <end position="3808"/>
    </location>
</feature>
<feature type="domain" description="RRM" evidence="11">
    <location>
        <begin position="352"/>
        <end position="426"/>
    </location>
</feature>